<feature type="region of interest" description="Disordered" evidence="1">
    <location>
        <begin position="1"/>
        <end position="21"/>
    </location>
</feature>
<comment type="caution">
    <text evidence="3">The sequence shown here is derived from an EMBL/GenBank/DDBJ whole genome shotgun (WGS) entry which is preliminary data.</text>
</comment>
<protein>
    <recommendedName>
        <fullName evidence="2">G domain-containing protein</fullName>
    </recommendedName>
</protein>
<evidence type="ECO:0000256" key="1">
    <source>
        <dbReference type="SAM" id="MobiDB-lite"/>
    </source>
</evidence>
<accession>A0A9P5PEP2</accession>
<feature type="compositionally biased region" description="Polar residues" evidence="1">
    <location>
        <begin position="537"/>
        <end position="547"/>
    </location>
</feature>
<reference evidence="3" key="1">
    <citation type="submission" date="2020-11" db="EMBL/GenBank/DDBJ databases">
        <authorList>
            <consortium name="DOE Joint Genome Institute"/>
            <person name="Ahrendt S."/>
            <person name="Riley R."/>
            <person name="Andreopoulos W."/>
            <person name="Labutti K."/>
            <person name="Pangilinan J."/>
            <person name="Ruiz-Duenas F.J."/>
            <person name="Barrasa J.M."/>
            <person name="Sanchez-Garcia M."/>
            <person name="Camarero S."/>
            <person name="Miyauchi S."/>
            <person name="Serrano A."/>
            <person name="Linde D."/>
            <person name="Babiker R."/>
            <person name="Drula E."/>
            <person name="Ayuso-Fernandez I."/>
            <person name="Pacheco R."/>
            <person name="Padilla G."/>
            <person name="Ferreira P."/>
            <person name="Barriuso J."/>
            <person name="Kellner H."/>
            <person name="Castanera R."/>
            <person name="Alfaro M."/>
            <person name="Ramirez L."/>
            <person name="Pisabarro A.G."/>
            <person name="Kuo A."/>
            <person name="Tritt A."/>
            <person name="Lipzen A."/>
            <person name="He G."/>
            <person name="Yan M."/>
            <person name="Ng V."/>
            <person name="Cullen D."/>
            <person name="Martin F."/>
            <person name="Rosso M.-N."/>
            <person name="Henrissat B."/>
            <person name="Hibbett D."/>
            <person name="Martinez A.T."/>
            <person name="Grigoriev I.V."/>
        </authorList>
    </citation>
    <scope>NUCLEOTIDE SEQUENCE</scope>
    <source>
        <strain evidence="3">AH 40177</strain>
    </source>
</reference>
<name>A0A9P5PEP2_9AGAR</name>
<dbReference type="EMBL" id="JADNRY010000127">
    <property type="protein sequence ID" value="KAF9064289.1"/>
    <property type="molecule type" value="Genomic_DNA"/>
</dbReference>
<evidence type="ECO:0000313" key="3">
    <source>
        <dbReference type="EMBL" id="KAF9064289.1"/>
    </source>
</evidence>
<dbReference type="Pfam" id="PF01926">
    <property type="entry name" value="MMR_HSR1"/>
    <property type="match status" value="1"/>
</dbReference>
<evidence type="ECO:0000259" key="2">
    <source>
        <dbReference type="Pfam" id="PF01926"/>
    </source>
</evidence>
<organism evidence="3 4">
    <name type="scientific">Rhodocollybia butyracea</name>
    <dbReference type="NCBI Taxonomy" id="206335"/>
    <lineage>
        <taxon>Eukaryota</taxon>
        <taxon>Fungi</taxon>
        <taxon>Dikarya</taxon>
        <taxon>Basidiomycota</taxon>
        <taxon>Agaricomycotina</taxon>
        <taxon>Agaricomycetes</taxon>
        <taxon>Agaricomycetidae</taxon>
        <taxon>Agaricales</taxon>
        <taxon>Marasmiineae</taxon>
        <taxon>Omphalotaceae</taxon>
        <taxon>Rhodocollybia</taxon>
    </lineage>
</organism>
<dbReference type="InterPro" id="IPR006073">
    <property type="entry name" value="GTP-bd"/>
</dbReference>
<dbReference type="Gene3D" id="3.40.50.300">
    <property type="entry name" value="P-loop containing nucleotide triphosphate hydrolases"/>
    <property type="match status" value="1"/>
</dbReference>
<dbReference type="AlphaFoldDB" id="A0A9P5PEP2"/>
<dbReference type="GO" id="GO:0005525">
    <property type="term" value="F:GTP binding"/>
    <property type="evidence" value="ECO:0007669"/>
    <property type="project" value="InterPro"/>
</dbReference>
<dbReference type="InterPro" id="IPR027417">
    <property type="entry name" value="P-loop_NTPase"/>
</dbReference>
<dbReference type="SUPFAM" id="SSF52540">
    <property type="entry name" value="P-loop containing nucleoside triphosphate hydrolases"/>
    <property type="match status" value="1"/>
</dbReference>
<proteinExistence type="predicted"/>
<evidence type="ECO:0000313" key="4">
    <source>
        <dbReference type="Proteomes" id="UP000772434"/>
    </source>
</evidence>
<feature type="region of interest" description="Disordered" evidence="1">
    <location>
        <begin position="514"/>
        <end position="549"/>
    </location>
</feature>
<sequence length="915" mass="102246">MFTSLGISSPPSPSSRSTLRQQNSSIIAQELASSTKEILKWFRILVIGKSGAGKSALINAAFDIDTANVSHETSGVSDINTEITSSHRNTRFIMHDSQGFAVGETQNYAKVQKFITDRAKEPEMKDRLHAIWQVWHWFCLEIPTENGALVERVDENFLQLDLQSVPIVVIFTKYDLLVRKFEREADDSIGDEERETMASQQANEFYNETCVLPLENITPMNRLVPVKVSTKKPKYTNTLVKLVEETQNCLNDSLANMLTFAQRVNEYVKLSFGNKKTHLLFGMGMGSGSSQKPRVRKDLRLKKLTEVLKKFGIKSMSKLPATSSAGHTDIGEPLLEYKGHVNAQEGGRRRSGNAHHATASLGNKDRVRFLPEPNANVLESNYIASPHHHEPISTFVIFSPNLISPDTLPSQQSTSSTGPNYNLVISTHSPDDTVQWLETHYDDSLLRDIRKYGLGGPIPAMLSMDEPALVIFGSILDHWVLEAAKVLSEESHFAVIIRAPEDDPGKTWSILTEELSASPHSESRETKIVSGRDSTEIHQGSNSSEDSQGFAIGEDSVYHSDISGDSTDGQDRVFRLRGGADSEFEPWNRPEHKINANFNVEESGKLKCQVKILSTIKFIIQSAYTDQSKNISQPQVISNTNFQAYQKLQAKTTQGLLCSQPDNKNYKNYHNGVTGALAGAGGPSGGATVTGSYAKASAVEQQDDRITPPWIVDYQSAFWDDHSDPEESYWAHDISYTNTLSHNKYNSLEVEFGLELQVEPCDRETLEVGFVAQNQTMMWLRHASLKSQGYGIIVHTSYHIPDVKATTGLNIDKNQRFKLADNELTTITLNTQSHAPAQYPAPLLSIQPAPAKRNWINWIRKNLTTRSAAQAEQYYKISRLPRSDDFKAEPSFASYFYHWRGIKRNAIASKPILSY</sequence>
<keyword evidence="4" id="KW-1185">Reference proteome</keyword>
<gene>
    <name evidence="3" type="ORF">BDP27DRAFT_1426045</name>
</gene>
<dbReference type="Proteomes" id="UP000772434">
    <property type="component" value="Unassembled WGS sequence"/>
</dbReference>
<dbReference type="OrthoDB" id="3065165at2759"/>
<dbReference type="PRINTS" id="PR00449">
    <property type="entry name" value="RASTRNSFRMNG"/>
</dbReference>
<feature type="domain" description="G" evidence="2">
    <location>
        <begin position="43"/>
        <end position="116"/>
    </location>
</feature>